<sequence length="102" mass="12001">MLMRQTMAGDCNGSHCGCYNHHCWSYIKDRRNTDGVSWCYTQSTDSTSARGQWQRCDRDHDCYGDRPCNDFIKQETSESKSQNDSYGWNFLEWWGRVLALLQ</sequence>
<organism evidence="1 2">
    <name type="scientific">Adineta ricciae</name>
    <name type="common">Rotifer</name>
    <dbReference type="NCBI Taxonomy" id="249248"/>
    <lineage>
        <taxon>Eukaryota</taxon>
        <taxon>Metazoa</taxon>
        <taxon>Spiralia</taxon>
        <taxon>Gnathifera</taxon>
        <taxon>Rotifera</taxon>
        <taxon>Eurotatoria</taxon>
        <taxon>Bdelloidea</taxon>
        <taxon>Adinetida</taxon>
        <taxon>Adinetidae</taxon>
        <taxon>Adineta</taxon>
    </lineage>
</organism>
<dbReference type="AlphaFoldDB" id="A0A813NRY8"/>
<dbReference type="Proteomes" id="UP000663828">
    <property type="component" value="Unassembled WGS sequence"/>
</dbReference>
<gene>
    <name evidence="1" type="ORF">XAT740_LOCUS57</name>
</gene>
<reference evidence="1" key="1">
    <citation type="submission" date="2021-02" db="EMBL/GenBank/DDBJ databases">
        <authorList>
            <person name="Nowell W R."/>
        </authorList>
    </citation>
    <scope>NUCLEOTIDE SEQUENCE</scope>
</reference>
<dbReference type="EMBL" id="CAJNOR010000002">
    <property type="protein sequence ID" value="CAF0744049.1"/>
    <property type="molecule type" value="Genomic_DNA"/>
</dbReference>
<name>A0A813NRY8_ADIRI</name>
<evidence type="ECO:0000313" key="1">
    <source>
        <dbReference type="EMBL" id="CAF0744049.1"/>
    </source>
</evidence>
<accession>A0A813NRY8</accession>
<proteinExistence type="predicted"/>
<evidence type="ECO:0000313" key="2">
    <source>
        <dbReference type="Proteomes" id="UP000663828"/>
    </source>
</evidence>
<comment type="caution">
    <text evidence="1">The sequence shown here is derived from an EMBL/GenBank/DDBJ whole genome shotgun (WGS) entry which is preliminary data.</text>
</comment>
<protein>
    <submittedName>
        <fullName evidence="1">Uncharacterized protein</fullName>
    </submittedName>
</protein>
<keyword evidence="2" id="KW-1185">Reference proteome</keyword>